<accession>A0A4Y2NG42</accession>
<evidence type="ECO:0000313" key="1">
    <source>
        <dbReference type="EMBL" id="GBN37694.1"/>
    </source>
</evidence>
<organism evidence="1 2">
    <name type="scientific">Araneus ventricosus</name>
    <name type="common">Orbweaver spider</name>
    <name type="synonym">Epeira ventricosa</name>
    <dbReference type="NCBI Taxonomy" id="182803"/>
    <lineage>
        <taxon>Eukaryota</taxon>
        <taxon>Metazoa</taxon>
        <taxon>Ecdysozoa</taxon>
        <taxon>Arthropoda</taxon>
        <taxon>Chelicerata</taxon>
        <taxon>Arachnida</taxon>
        <taxon>Araneae</taxon>
        <taxon>Araneomorphae</taxon>
        <taxon>Entelegynae</taxon>
        <taxon>Araneoidea</taxon>
        <taxon>Araneidae</taxon>
        <taxon>Araneus</taxon>
    </lineage>
</organism>
<feature type="non-terminal residue" evidence="1">
    <location>
        <position position="42"/>
    </location>
</feature>
<protein>
    <submittedName>
        <fullName evidence="1">Uncharacterized protein</fullName>
    </submittedName>
</protein>
<evidence type="ECO:0000313" key="2">
    <source>
        <dbReference type="Proteomes" id="UP000499080"/>
    </source>
</evidence>
<dbReference type="AlphaFoldDB" id="A0A4Y2NG42"/>
<dbReference type="EMBL" id="BGPR01287157">
    <property type="protein sequence ID" value="GBN37694.1"/>
    <property type="molecule type" value="Genomic_DNA"/>
</dbReference>
<name>A0A4Y2NG42_ARAVE</name>
<dbReference type="Proteomes" id="UP000499080">
    <property type="component" value="Unassembled WGS sequence"/>
</dbReference>
<gene>
    <name evidence="1" type="ORF">AVEN_216236_1</name>
</gene>
<reference evidence="1 2" key="1">
    <citation type="journal article" date="2019" name="Sci. Rep.">
        <title>Orb-weaving spider Araneus ventricosus genome elucidates the spidroin gene catalogue.</title>
        <authorList>
            <person name="Kono N."/>
            <person name="Nakamura H."/>
            <person name="Ohtoshi R."/>
            <person name="Moran D.A.P."/>
            <person name="Shinohara A."/>
            <person name="Yoshida Y."/>
            <person name="Fujiwara M."/>
            <person name="Mori M."/>
            <person name="Tomita M."/>
            <person name="Arakawa K."/>
        </authorList>
    </citation>
    <scope>NUCLEOTIDE SEQUENCE [LARGE SCALE GENOMIC DNA]</scope>
</reference>
<comment type="caution">
    <text evidence="1">The sequence shown here is derived from an EMBL/GenBank/DDBJ whole genome shotgun (WGS) entry which is preliminary data.</text>
</comment>
<sequence>MKPSSSAAKTLPQGHVAHQYKKKEIANTILQKCNLSGILEVQ</sequence>
<keyword evidence="2" id="KW-1185">Reference proteome</keyword>
<proteinExistence type="predicted"/>